<dbReference type="GO" id="GO:0032259">
    <property type="term" value="P:methylation"/>
    <property type="evidence" value="ECO:0007669"/>
    <property type="project" value="UniProtKB-KW"/>
</dbReference>
<comment type="similarity">
    <text evidence="5">Belongs to the class I-like SAM-binding methyltransferase superfamily. EFM4 family.</text>
</comment>
<keyword evidence="3 5" id="KW-0808">Transferase</keyword>
<dbReference type="eggNOG" id="KOG1271">
    <property type="taxonomic scope" value="Eukaryota"/>
</dbReference>
<dbReference type="HAMAP" id="MF_03188">
    <property type="entry name" value="Methyltr_EFM4"/>
    <property type="match status" value="1"/>
</dbReference>
<keyword evidence="4 5" id="KW-0949">S-adenosyl-L-methionine</keyword>
<dbReference type="AlphaFoldDB" id="B3RUN0"/>
<dbReference type="GO" id="GO:0016279">
    <property type="term" value="F:protein-lysine N-methyltransferase activity"/>
    <property type="evidence" value="ECO:0000318"/>
    <property type="project" value="GO_Central"/>
</dbReference>
<dbReference type="EC" id="2.1.1.-" evidence="5"/>
<dbReference type="HOGENOM" id="CLU_044783_2_1_1"/>
<dbReference type="KEGG" id="tad:TRIADDRAFT_23674"/>
<keyword evidence="1 5" id="KW-0963">Cytoplasm</keyword>
<proteinExistence type="inferred from homology"/>
<accession>B3RUN0</accession>
<sequence length="233" mass="26246">MADDDSDLKGSDAIDEIDIDPSVLGTKEYWDNNYKDEFSTFQEYGDVGEIWFGRDIMNRMLSWISTSDCIEKAAPILELGCGNGVLLLELLKKGFTNLTGIDYSNYGIDLAKAIAAKNDTKINFEVCNILNIEECESKVKWPYRAIIDKGTYDAICLNPEERLQCREKYKLNASHLLESNGLLIITSCNWTSNELKKHFSPEFLIEAEIPTPKFQFGGRAGNTVVSLIFKKTA</sequence>
<dbReference type="FunFam" id="3.40.50.150:FF:000392">
    <property type="entry name" value="Protein-lysine N-methyltransferase Dere_GG24471"/>
    <property type="match status" value="1"/>
</dbReference>
<dbReference type="CDD" id="cd02440">
    <property type="entry name" value="AdoMet_MTases"/>
    <property type="match status" value="1"/>
</dbReference>
<keyword evidence="2 5" id="KW-0489">Methyltransferase</keyword>
<feature type="domain" description="Methyltransferase" evidence="6">
    <location>
        <begin position="71"/>
        <end position="203"/>
    </location>
</feature>
<evidence type="ECO:0000259" key="6">
    <source>
        <dbReference type="Pfam" id="PF13847"/>
    </source>
</evidence>
<comment type="function">
    <text evidence="5">S-adenosyl-L-methionine-dependent protein-lysine N-methyltransferase that methylates elongation factor 1-alpha.</text>
</comment>
<evidence type="ECO:0000313" key="7">
    <source>
        <dbReference type="EMBL" id="EDV25354.1"/>
    </source>
</evidence>
<dbReference type="InParanoid" id="B3RUN0"/>
<evidence type="ECO:0000256" key="2">
    <source>
        <dbReference type="ARBA" id="ARBA00022603"/>
    </source>
</evidence>
<dbReference type="PhylomeDB" id="B3RUN0"/>
<dbReference type="OrthoDB" id="540004at2759"/>
<keyword evidence="8" id="KW-1185">Reference proteome</keyword>
<dbReference type="SUPFAM" id="SSF53335">
    <property type="entry name" value="S-adenosyl-L-methionine-dependent methyltransferases"/>
    <property type="match status" value="1"/>
</dbReference>
<dbReference type="GO" id="GO:0005737">
    <property type="term" value="C:cytoplasm"/>
    <property type="evidence" value="ECO:0000318"/>
    <property type="project" value="GO_Central"/>
</dbReference>
<gene>
    <name evidence="7" type="ORF">TRIADDRAFT_23674</name>
</gene>
<dbReference type="OMA" id="PTPSFQF"/>
<evidence type="ECO:0000313" key="8">
    <source>
        <dbReference type="Proteomes" id="UP000009022"/>
    </source>
</evidence>
<dbReference type="PANTHER" id="PTHR12843">
    <property type="entry name" value="PROTEIN-LYSINE N-METHYLTRANSFERASE METTL10"/>
    <property type="match status" value="1"/>
</dbReference>
<evidence type="ECO:0000256" key="3">
    <source>
        <dbReference type="ARBA" id="ARBA00022679"/>
    </source>
</evidence>
<dbReference type="InterPro" id="IPR029063">
    <property type="entry name" value="SAM-dependent_MTases_sf"/>
</dbReference>
<dbReference type="STRING" id="10228.B3RUN0"/>
<evidence type="ECO:0000256" key="4">
    <source>
        <dbReference type="ARBA" id="ARBA00022691"/>
    </source>
</evidence>
<protein>
    <recommendedName>
        <fullName evidence="5">Protein-lysine N-methyltransferase TRIADDRAFT_23674</fullName>
        <ecNumber evidence="5">2.1.1.-</ecNumber>
    </recommendedName>
</protein>
<dbReference type="CTD" id="6753095"/>
<evidence type="ECO:0000256" key="5">
    <source>
        <dbReference type="HAMAP-Rule" id="MF_03188"/>
    </source>
</evidence>
<dbReference type="InterPro" id="IPR026635">
    <property type="entry name" value="Efm4/METTL10"/>
</dbReference>
<evidence type="ECO:0000256" key="1">
    <source>
        <dbReference type="ARBA" id="ARBA00022490"/>
    </source>
</evidence>
<dbReference type="PANTHER" id="PTHR12843:SF5">
    <property type="entry name" value="EEF1A LYSINE METHYLTRANSFERASE 2"/>
    <property type="match status" value="1"/>
</dbReference>
<dbReference type="InterPro" id="IPR025714">
    <property type="entry name" value="Methyltranfer_dom"/>
</dbReference>
<dbReference type="GeneID" id="6753095"/>
<reference evidence="7 8" key="1">
    <citation type="journal article" date="2008" name="Nature">
        <title>The Trichoplax genome and the nature of placozoans.</title>
        <authorList>
            <person name="Srivastava M."/>
            <person name="Begovic E."/>
            <person name="Chapman J."/>
            <person name="Putnam N.H."/>
            <person name="Hellsten U."/>
            <person name="Kawashima T."/>
            <person name="Kuo A."/>
            <person name="Mitros T."/>
            <person name="Salamov A."/>
            <person name="Carpenter M.L."/>
            <person name="Signorovitch A.Y."/>
            <person name="Moreno M.A."/>
            <person name="Kamm K."/>
            <person name="Grimwood J."/>
            <person name="Schmutz J."/>
            <person name="Shapiro H."/>
            <person name="Grigoriev I.V."/>
            <person name="Buss L.W."/>
            <person name="Schierwater B."/>
            <person name="Dellaporta S.L."/>
            <person name="Rokhsar D.S."/>
        </authorList>
    </citation>
    <scope>NUCLEOTIDE SEQUENCE [LARGE SCALE GENOMIC DNA]</scope>
    <source>
        <strain evidence="7 8">Grell-BS-1999</strain>
    </source>
</reference>
<organism evidence="7 8">
    <name type="scientific">Trichoplax adhaerens</name>
    <name type="common">Trichoplax reptans</name>
    <dbReference type="NCBI Taxonomy" id="10228"/>
    <lineage>
        <taxon>Eukaryota</taxon>
        <taxon>Metazoa</taxon>
        <taxon>Placozoa</taxon>
        <taxon>Uniplacotomia</taxon>
        <taxon>Trichoplacea</taxon>
        <taxon>Trichoplacidae</taxon>
        <taxon>Trichoplax</taxon>
    </lineage>
</organism>
<dbReference type="Gene3D" id="3.40.50.150">
    <property type="entry name" value="Vaccinia Virus protein VP39"/>
    <property type="match status" value="1"/>
</dbReference>
<dbReference type="Pfam" id="PF13847">
    <property type="entry name" value="Methyltransf_31"/>
    <property type="match status" value="1"/>
</dbReference>
<name>B3RUN0_TRIAD</name>
<dbReference type="EMBL" id="DS985244">
    <property type="protein sequence ID" value="EDV25354.1"/>
    <property type="molecule type" value="Genomic_DNA"/>
</dbReference>
<dbReference type="RefSeq" id="XP_002111387.1">
    <property type="nucleotide sequence ID" value="XM_002111351.1"/>
</dbReference>
<dbReference type="Proteomes" id="UP000009022">
    <property type="component" value="Unassembled WGS sequence"/>
</dbReference>
<comment type="subcellular location">
    <subcellularLocation>
        <location evidence="5">Cytoplasm</location>
    </subcellularLocation>
</comment>